<protein>
    <submittedName>
        <fullName evidence="1">Uncharacterized protein</fullName>
    </submittedName>
</protein>
<reference evidence="1" key="2">
    <citation type="journal article" date="2015" name="Fish Shellfish Immunol.">
        <title>Early steps in the European eel (Anguilla anguilla)-Vibrio vulnificus interaction in the gills: Role of the RtxA13 toxin.</title>
        <authorList>
            <person name="Callol A."/>
            <person name="Pajuelo D."/>
            <person name="Ebbesson L."/>
            <person name="Teles M."/>
            <person name="MacKenzie S."/>
            <person name="Amaro C."/>
        </authorList>
    </citation>
    <scope>NUCLEOTIDE SEQUENCE</scope>
</reference>
<organism evidence="1">
    <name type="scientific">Anguilla anguilla</name>
    <name type="common">European freshwater eel</name>
    <name type="synonym">Muraena anguilla</name>
    <dbReference type="NCBI Taxonomy" id="7936"/>
    <lineage>
        <taxon>Eukaryota</taxon>
        <taxon>Metazoa</taxon>
        <taxon>Chordata</taxon>
        <taxon>Craniata</taxon>
        <taxon>Vertebrata</taxon>
        <taxon>Euteleostomi</taxon>
        <taxon>Actinopterygii</taxon>
        <taxon>Neopterygii</taxon>
        <taxon>Teleostei</taxon>
        <taxon>Anguilliformes</taxon>
        <taxon>Anguillidae</taxon>
        <taxon>Anguilla</taxon>
    </lineage>
</organism>
<reference evidence="1" key="1">
    <citation type="submission" date="2014-11" db="EMBL/GenBank/DDBJ databases">
        <authorList>
            <person name="Amaro Gonzalez C."/>
        </authorList>
    </citation>
    <scope>NUCLEOTIDE SEQUENCE</scope>
</reference>
<proteinExistence type="predicted"/>
<accession>A0A0E9T5S1</accession>
<evidence type="ECO:0000313" key="1">
    <source>
        <dbReference type="EMBL" id="JAH48023.1"/>
    </source>
</evidence>
<sequence length="36" mass="4180">MTFMVEQYNAMAIKLFQTKVALSLFQIHSPIINHLT</sequence>
<dbReference type="AlphaFoldDB" id="A0A0E9T5S1"/>
<name>A0A0E9T5S1_ANGAN</name>
<dbReference type="EMBL" id="GBXM01060554">
    <property type="protein sequence ID" value="JAH48023.1"/>
    <property type="molecule type" value="Transcribed_RNA"/>
</dbReference>